<sequence>MQIIVLFWDIWMLLISLILYCSPRASTYARCHFNETNVLRGSSSESLSSTLIQYSTRLKIMILTHSLLWDMQNPSPTKIWRN</sequence>
<comment type="caution">
    <text evidence="2">The sequence shown here is derived from an EMBL/GenBank/DDBJ whole genome shotgun (WGS) entry which is preliminary data.</text>
</comment>
<accession>A0AAD8XQN5</accession>
<keyword evidence="1" id="KW-0472">Membrane</keyword>
<dbReference type="AlphaFoldDB" id="A0AAD8XQN5"/>
<feature type="transmembrane region" description="Helical" evidence="1">
    <location>
        <begin position="6"/>
        <end position="22"/>
    </location>
</feature>
<keyword evidence="3" id="KW-1185">Reference proteome</keyword>
<evidence type="ECO:0000313" key="2">
    <source>
        <dbReference type="EMBL" id="KAK1731960.1"/>
    </source>
</evidence>
<organism evidence="2 3">
    <name type="scientific">Glomerella acutata</name>
    <name type="common">Colletotrichum acutatum</name>
    <dbReference type="NCBI Taxonomy" id="27357"/>
    <lineage>
        <taxon>Eukaryota</taxon>
        <taxon>Fungi</taxon>
        <taxon>Dikarya</taxon>
        <taxon>Ascomycota</taxon>
        <taxon>Pezizomycotina</taxon>
        <taxon>Sordariomycetes</taxon>
        <taxon>Hypocreomycetidae</taxon>
        <taxon>Glomerellales</taxon>
        <taxon>Glomerellaceae</taxon>
        <taxon>Colletotrichum</taxon>
        <taxon>Colletotrichum acutatum species complex</taxon>
    </lineage>
</organism>
<keyword evidence="1" id="KW-1133">Transmembrane helix</keyword>
<dbReference type="EMBL" id="JAHMHS010000001">
    <property type="protein sequence ID" value="KAK1731960.1"/>
    <property type="molecule type" value="Genomic_DNA"/>
</dbReference>
<dbReference type="Proteomes" id="UP001244207">
    <property type="component" value="Unassembled WGS sequence"/>
</dbReference>
<proteinExistence type="predicted"/>
<protein>
    <submittedName>
        <fullName evidence="2">Uncharacterized protein</fullName>
    </submittedName>
</protein>
<dbReference type="RefSeq" id="XP_060372015.1">
    <property type="nucleotide sequence ID" value="XM_060506897.1"/>
</dbReference>
<reference evidence="2" key="1">
    <citation type="submission" date="2021-12" db="EMBL/GenBank/DDBJ databases">
        <title>Comparative genomics, transcriptomics and evolutionary studies reveal genomic signatures of adaptation to plant cell wall in hemibiotrophic fungi.</title>
        <authorList>
            <consortium name="DOE Joint Genome Institute"/>
            <person name="Baroncelli R."/>
            <person name="Diaz J.F."/>
            <person name="Benocci T."/>
            <person name="Peng M."/>
            <person name="Battaglia E."/>
            <person name="Haridas S."/>
            <person name="Andreopoulos W."/>
            <person name="Labutti K."/>
            <person name="Pangilinan J."/>
            <person name="Floch G.L."/>
            <person name="Makela M.R."/>
            <person name="Henrissat B."/>
            <person name="Grigoriev I.V."/>
            <person name="Crouch J.A."/>
            <person name="De Vries R.P."/>
            <person name="Sukno S.A."/>
            <person name="Thon M.R."/>
        </authorList>
    </citation>
    <scope>NUCLEOTIDE SEQUENCE</scope>
    <source>
        <strain evidence="2">CBS 112980</strain>
    </source>
</reference>
<evidence type="ECO:0000256" key="1">
    <source>
        <dbReference type="SAM" id="Phobius"/>
    </source>
</evidence>
<gene>
    <name evidence="2" type="ORF">BDZ83DRAFT_597309</name>
</gene>
<evidence type="ECO:0000313" key="3">
    <source>
        <dbReference type="Proteomes" id="UP001244207"/>
    </source>
</evidence>
<dbReference type="GeneID" id="85390796"/>
<name>A0AAD8XQN5_GLOAC</name>
<keyword evidence="1" id="KW-0812">Transmembrane</keyword>